<feature type="compositionally biased region" description="Basic and acidic residues" evidence="1">
    <location>
        <begin position="36"/>
        <end position="61"/>
    </location>
</feature>
<comment type="caution">
    <text evidence="3">The sequence shown here is derived from an EMBL/GenBank/DDBJ whole genome shotgun (WGS) entry which is preliminary data.</text>
</comment>
<feature type="region of interest" description="Disordered" evidence="1">
    <location>
        <begin position="1"/>
        <end position="61"/>
    </location>
</feature>
<dbReference type="Pfam" id="PF13821">
    <property type="entry name" value="DUF4187"/>
    <property type="match status" value="1"/>
</dbReference>
<feature type="region of interest" description="Disordered" evidence="1">
    <location>
        <begin position="224"/>
        <end position="261"/>
    </location>
</feature>
<dbReference type="Proteomes" id="UP001296104">
    <property type="component" value="Unassembled WGS sequence"/>
</dbReference>
<name>A0AAI8Z1M0_9PEZI</name>
<reference evidence="3" key="1">
    <citation type="submission" date="2023-11" db="EMBL/GenBank/DDBJ databases">
        <authorList>
            <person name="Alioto T."/>
            <person name="Alioto T."/>
            <person name="Gomez Garrido J."/>
        </authorList>
    </citation>
    <scope>NUCLEOTIDE SEQUENCE</scope>
</reference>
<accession>A0AAI8Z1M0</accession>
<organism evidence="3 4">
    <name type="scientific">Lecanosticta acicola</name>
    <dbReference type="NCBI Taxonomy" id="111012"/>
    <lineage>
        <taxon>Eukaryota</taxon>
        <taxon>Fungi</taxon>
        <taxon>Dikarya</taxon>
        <taxon>Ascomycota</taxon>
        <taxon>Pezizomycotina</taxon>
        <taxon>Dothideomycetes</taxon>
        <taxon>Dothideomycetidae</taxon>
        <taxon>Mycosphaerellales</taxon>
        <taxon>Mycosphaerellaceae</taxon>
        <taxon>Lecanosticta</taxon>
    </lineage>
</organism>
<feature type="compositionally biased region" description="Basic residues" evidence="1">
    <location>
        <begin position="195"/>
        <end position="204"/>
    </location>
</feature>
<protein>
    <submittedName>
        <fullName evidence="3">Related to G-patch domain</fullName>
    </submittedName>
</protein>
<keyword evidence="4" id="KW-1185">Reference proteome</keyword>
<dbReference type="PANTHER" id="PTHR21032:SF0">
    <property type="entry name" value="G PATCH DOMAIN-CONTAINING PROTEIN 11"/>
    <property type="match status" value="1"/>
</dbReference>
<dbReference type="AlphaFoldDB" id="A0AAI8Z1M0"/>
<feature type="compositionally biased region" description="Acidic residues" evidence="1">
    <location>
        <begin position="1"/>
        <end position="14"/>
    </location>
</feature>
<sequence>MANGEEEEEDEEDYLTMSFEDPQPTKSSSIQRTARLKKEAAERGRVPSRKEREAAAAEAREKALATSLLETENAAQSKGAKMMAKMGYVSGSALGKAEDARTRPIEVQMKDDRGGIGMESEKKRKVREAAEAMRASEKKVKLSAEEYRERNMREREERRAESQWWSAMKLLQGFDEEQEEAEEAGTVEGGAKEKQNRHRHSARKPLRSISIFYRPLVKARLETERDRRMRSELSQSLSRRAYYDKPNNNEDDEDGASDDHLALPTPAVVEEEDLDQEDAELEEWEALPFADRLQRILSHLRERYHYCFWCKFRYPDAGLEGCPGLTEDEHG</sequence>
<feature type="region of interest" description="Disordered" evidence="1">
    <location>
        <begin position="175"/>
        <end position="204"/>
    </location>
</feature>
<dbReference type="SMART" id="SM00443">
    <property type="entry name" value="G_patch"/>
    <property type="match status" value="1"/>
</dbReference>
<dbReference type="SMART" id="SM01173">
    <property type="entry name" value="DUF4187"/>
    <property type="match status" value="1"/>
</dbReference>
<evidence type="ECO:0000313" key="3">
    <source>
        <dbReference type="EMBL" id="CAK4030746.1"/>
    </source>
</evidence>
<gene>
    <name evidence="3" type="ORF">LECACI_7A005904</name>
</gene>
<dbReference type="PROSITE" id="PS50174">
    <property type="entry name" value="G_PATCH"/>
    <property type="match status" value="1"/>
</dbReference>
<dbReference type="Pfam" id="PF01585">
    <property type="entry name" value="G-patch"/>
    <property type="match status" value="1"/>
</dbReference>
<feature type="domain" description="G-patch" evidence="2">
    <location>
        <begin position="75"/>
        <end position="121"/>
    </location>
</feature>
<dbReference type="GO" id="GO:0000776">
    <property type="term" value="C:kinetochore"/>
    <property type="evidence" value="ECO:0007669"/>
    <property type="project" value="TreeGrafter"/>
</dbReference>
<dbReference type="InterPro" id="IPR039249">
    <property type="entry name" value="GPATCH11"/>
</dbReference>
<evidence type="ECO:0000313" key="4">
    <source>
        <dbReference type="Proteomes" id="UP001296104"/>
    </source>
</evidence>
<dbReference type="InterPro" id="IPR000467">
    <property type="entry name" value="G_patch_dom"/>
</dbReference>
<evidence type="ECO:0000259" key="2">
    <source>
        <dbReference type="PROSITE" id="PS50174"/>
    </source>
</evidence>
<feature type="region of interest" description="Disordered" evidence="1">
    <location>
        <begin position="96"/>
        <end position="140"/>
    </location>
</feature>
<dbReference type="EMBL" id="CAVMBE010000040">
    <property type="protein sequence ID" value="CAK4030746.1"/>
    <property type="molecule type" value="Genomic_DNA"/>
</dbReference>
<proteinExistence type="predicted"/>
<dbReference type="GO" id="GO:0003676">
    <property type="term" value="F:nucleic acid binding"/>
    <property type="evidence" value="ECO:0007669"/>
    <property type="project" value="InterPro"/>
</dbReference>
<evidence type="ECO:0000256" key="1">
    <source>
        <dbReference type="SAM" id="MobiDB-lite"/>
    </source>
</evidence>
<dbReference type="PANTHER" id="PTHR21032">
    <property type="entry name" value="G PATCH DOMAIN-CONTAINING PROTEIN 11"/>
    <property type="match status" value="1"/>
</dbReference>
<feature type="compositionally biased region" description="Acidic residues" evidence="1">
    <location>
        <begin position="175"/>
        <end position="185"/>
    </location>
</feature>
<dbReference type="InterPro" id="IPR025239">
    <property type="entry name" value="DUF4187"/>
</dbReference>